<feature type="region of interest" description="Disordered" evidence="1">
    <location>
        <begin position="322"/>
        <end position="373"/>
    </location>
</feature>
<accession>A0A397DJW5</accession>
<evidence type="ECO:0000313" key="6">
    <source>
        <dbReference type="Proteomes" id="UP000265716"/>
    </source>
</evidence>
<dbReference type="EMBL" id="QUTC01006643">
    <property type="protein sequence ID" value="RHY51101.1"/>
    <property type="molecule type" value="Genomic_DNA"/>
</dbReference>
<gene>
    <name evidence="2" type="ORF">DYB25_004139</name>
    <name evidence="4" type="ORF">DYB30_003993</name>
    <name evidence="5" type="ORF">DYB31_002706</name>
    <name evidence="3" type="ORF">DYB38_009222</name>
</gene>
<dbReference type="EMBL" id="QUTE01016721">
    <property type="protein sequence ID" value="RHY95962.1"/>
    <property type="molecule type" value="Genomic_DNA"/>
</dbReference>
<evidence type="ECO:0000313" key="8">
    <source>
        <dbReference type="Proteomes" id="UP000266239"/>
    </source>
</evidence>
<dbReference type="GO" id="GO:0005730">
    <property type="term" value="C:nucleolus"/>
    <property type="evidence" value="ECO:0007669"/>
    <property type="project" value="InterPro"/>
</dbReference>
<dbReference type="SMART" id="SM00320">
    <property type="entry name" value="WD40"/>
    <property type="match status" value="2"/>
</dbReference>
<evidence type="ECO:0000313" key="3">
    <source>
        <dbReference type="EMBL" id="RHY51101.1"/>
    </source>
</evidence>
<sequence length="373" mass="40488">MRVIIADETGLVKNVAVEAATATVLAGTAQSRSTSARYLAWSEKDVVVARTNGDVDCVGVHGGSPWSFTREGSPVGMGVIAEYGSIVRCNTAGHVEVVHPLHVKPNPPSFNVGNDIQTLRVNPFASNVIGIGGKERDANLWDLQTQQAIFKAKNITHDNLDMRVPVWVKAMTFLPPTSAAGGSEGHRLVVGTAYHQIRIYDTSAKRRPVSETSFGDLPITAVLVQGNRLIFGDTAGNVNAIDMRTFKHLGRYHGPVGSIRDLALHPTLPYVASVGLDRMVHVHHVETRKAVHTYYAKQRLNAVLFTDEGIKAAPVAPVVKAEAEENDDVVEMGSDDDEDDEAYEGLEIDDNSSYMGSDNDDDKDDDDDDDDME</sequence>
<dbReference type="EMBL" id="QUTD01004841">
    <property type="protein sequence ID" value="RHY65790.1"/>
    <property type="molecule type" value="Genomic_DNA"/>
</dbReference>
<feature type="compositionally biased region" description="Acidic residues" evidence="1">
    <location>
        <begin position="358"/>
        <end position="373"/>
    </location>
</feature>
<evidence type="ECO:0000313" key="4">
    <source>
        <dbReference type="EMBL" id="RHY65790.1"/>
    </source>
</evidence>
<comment type="caution">
    <text evidence="4">The sequence shown here is derived from an EMBL/GenBank/DDBJ whole genome shotgun (WGS) entry which is preliminary data.</text>
</comment>
<dbReference type="AlphaFoldDB" id="A0A397DJW5"/>
<dbReference type="Proteomes" id="UP000266643">
    <property type="component" value="Unassembled WGS sequence"/>
</dbReference>
<evidence type="ECO:0000313" key="2">
    <source>
        <dbReference type="EMBL" id="RHY08416.1"/>
    </source>
</evidence>
<evidence type="ECO:0008006" key="10">
    <source>
        <dbReference type="Google" id="ProtNLM"/>
    </source>
</evidence>
<dbReference type="InterPro" id="IPR001680">
    <property type="entry name" value="WD40_rpt"/>
</dbReference>
<dbReference type="InterPro" id="IPR037379">
    <property type="entry name" value="WDR74/Nsa1"/>
</dbReference>
<dbReference type="Gene3D" id="2.130.10.10">
    <property type="entry name" value="YVTN repeat-like/Quinoprotein amine dehydrogenase"/>
    <property type="match status" value="1"/>
</dbReference>
<dbReference type="GO" id="GO:0042273">
    <property type="term" value="P:ribosomal large subunit biogenesis"/>
    <property type="evidence" value="ECO:0007669"/>
    <property type="project" value="InterPro"/>
</dbReference>
<feature type="compositionally biased region" description="Acidic residues" evidence="1">
    <location>
        <begin position="324"/>
        <end position="350"/>
    </location>
</feature>
<dbReference type="InterPro" id="IPR011047">
    <property type="entry name" value="Quinoprotein_ADH-like_sf"/>
</dbReference>
<evidence type="ECO:0000313" key="5">
    <source>
        <dbReference type="EMBL" id="RHY95962.1"/>
    </source>
</evidence>
<dbReference type="SUPFAM" id="SSF50998">
    <property type="entry name" value="Quinoprotein alcohol dehydrogenase-like"/>
    <property type="match status" value="1"/>
</dbReference>
<dbReference type="GO" id="GO:0030687">
    <property type="term" value="C:preribosome, large subunit precursor"/>
    <property type="evidence" value="ECO:0007669"/>
    <property type="project" value="TreeGrafter"/>
</dbReference>
<dbReference type="Proteomes" id="UP000266239">
    <property type="component" value="Unassembled WGS sequence"/>
</dbReference>
<dbReference type="VEuPathDB" id="FungiDB:H257_11677"/>
<organism evidence="4 9">
    <name type="scientific">Aphanomyces astaci</name>
    <name type="common">Crayfish plague agent</name>
    <dbReference type="NCBI Taxonomy" id="112090"/>
    <lineage>
        <taxon>Eukaryota</taxon>
        <taxon>Sar</taxon>
        <taxon>Stramenopiles</taxon>
        <taxon>Oomycota</taxon>
        <taxon>Saprolegniomycetes</taxon>
        <taxon>Saprolegniales</taxon>
        <taxon>Verrucalvaceae</taxon>
        <taxon>Aphanomyces</taxon>
    </lineage>
</organism>
<dbReference type="InterPro" id="IPR015943">
    <property type="entry name" value="WD40/YVTN_repeat-like_dom_sf"/>
</dbReference>
<evidence type="ECO:0000256" key="1">
    <source>
        <dbReference type="SAM" id="MobiDB-lite"/>
    </source>
</evidence>
<dbReference type="PANTHER" id="PTHR16038:SF4">
    <property type="entry name" value="WD REPEAT-CONTAINING PROTEIN 74"/>
    <property type="match status" value="1"/>
</dbReference>
<evidence type="ECO:0000313" key="7">
    <source>
        <dbReference type="Proteomes" id="UP000266196"/>
    </source>
</evidence>
<dbReference type="Proteomes" id="UP000266196">
    <property type="component" value="Unassembled WGS sequence"/>
</dbReference>
<protein>
    <recommendedName>
        <fullName evidence="10">Ribosome biogenesis protein NSA1</fullName>
    </recommendedName>
</protein>
<dbReference type="EMBL" id="QUTA01007082">
    <property type="protein sequence ID" value="RHY08416.1"/>
    <property type="molecule type" value="Genomic_DNA"/>
</dbReference>
<dbReference type="PANTHER" id="PTHR16038">
    <property type="entry name" value="NOP SEVEN ASSOCIATED PROTEIN 1"/>
    <property type="match status" value="1"/>
</dbReference>
<dbReference type="Proteomes" id="UP000265716">
    <property type="component" value="Unassembled WGS sequence"/>
</dbReference>
<name>A0A397DJW5_APHAT</name>
<proteinExistence type="predicted"/>
<reference evidence="6 7" key="1">
    <citation type="submission" date="2018-08" db="EMBL/GenBank/DDBJ databases">
        <title>Aphanomyces genome sequencing and annotation.</title>
        <authorList>
            <person name="Minardi D."/>
            <person name="Oidtmann B."/>
            <person name="Van Der Giezen M."/>
            <person name="Studholme D.J."/>
        </authorList>
    </citation>
    <scope>NUCLEOTIDE SEQUENCE [LARGE SCALE GENOMIC DNA]</scope>
    <source>
        <strain evidence="5 7">197901</strain>
        <strain evidence="4 9">D2</strain>
        <strain evidence="3 6">SA</strain>
        <strain evidence="2 8">Yx</strain>
    </source>
</reference>
<evidence type="ECO:0000313" key="9">
    <source>
        <dbReference type="Proteomes" id="UP000266643"/>
    </source>
</evidence>